<proteinExistence type="predicted"/>
<name>A0A914I109_GLORO</name>
<dbReference type="AlphaFoldDB" id="A0A914I109"/>
<organism evidence="3 4">
    <name type="scientific">Globodera rostochiensis</name>
    <name type="common">Golden nematode worm</name>
    <name type="synonym">Heterodera rostochiensis</name>
    <dbReference type="NCBI Taxonomy" id="31243"/>
    <lineage>
        <taxon>Eukaryota</taxon>
        <taxon>Metazoa</taxon>
        <taxon>Ecdysozoa</taxon>
        <taxon>Nematoda</taxon>
        <taxon>Chromadorea</taxon>
        <taxon>Rhabditida</taxon>
        <taxon>Tylenchina</taxon>
        <taxon>Tylenchomorpha</taxon>
        <taxon>Tylenchoidea</taxon>
        <taxon>Heteroderidae</taxon>
        <taxon>Heteroderinae</taxon>
        <taxon>Globodera</taxon>
    </lineage>
</organism>
<protein>
    <submittedName>
        <fullName evidence="4">Uncharacterized protein</fullName>
    </submittedName>
</protein>
<evidence type="ECO:0000313" key="4">
    <source>
        <dbReference type="WBParaSite" id="Gr19_v10_g6303.t1"/>
    </source>
</evidence>
<feature type="signal peptide" evidence="2">
    <location>
        <begin position="1"/>
        <end position="20"/>
    </location>
</feature>
<keyword evidence="2" id="KW-0732">Signal</keyword>
<sequence length="82" mass="9207">MNVLLLLMLFCLFTSHLISANAKAHNKKRNQIVVAKQETNATVDDVVVDIRSNHKAHNDGVAHGNSLKRTDDKNIEDKIKMN</sequence>
<keyword evidence="3" id="KW-1185">Reference proteome</keyword>
<feature type="compositionally biased region" description="Basic and acidic residues" evidence="1">
    <location>
        <begin position="68"/>
        <end position="82"/>
    </location>
</feature>
<accession>A0A914I109</accession>
<evidence type="ECO:0000313" key="3">
    <source>
        <dbReference type="Proteomes" id="UP000887572"/>
    </source>
</evidence>
<evidence type="ECO:0000256" key="1">
    <source>
        <dbReference type="SAM" id="MobiDB-lite"/>
    </source>
</evidence>
<reference evidence="4" key="1">
    <citation type="submission" date="2022-11" db="UniProtKB">
        <authorList>
            <consortium name="WormBaseParasite"/>
        </authorList>
    </citation>
    <scope>IDENTIFICATION</scope>
</reference>
<dbReference type="Proteomes" id="UP000887572">
    <property type="component" value="Unplaced"/>
</dbReference>
<dbReference type="WBParaSite" id="Gr19_v10_g6303.t1">
    <property type="protein sequence ID" value="Gr19_v10_g6303.t1"/>
    <property type="gene ID" value="Gr19_v10_g6303"/>
</dbReference>
<evidence type="ECO:0000256" key="2">
    <source>
        <dbReference type="SAM" id="SignalP"/>
    </source>
</evidence>
<feature type="region of interest" description="Disordered" evidence="1">
    <location>
        <begin position="55"/>
        <end position="82"/>
    </location>
</feature>
<feature type="chain" id="PRO_5037081072" evidence="2">
    <location>
        <begin position="21"/>
        <end position="82"/>
    </location>
</feature>